<comment type="caution">
    <text evidence="3">The sequence shown here is derived from an EMBL/GenBank/DDBJ whole genome shotgun (WGS) entry which is preliminary data.</text>
</comment>
<evidence type="ECO:0000313" key="4">
    <source>
        <dbReference type="Proteomes" id="UP000179524"/>
    </source>
</evidence>
<feature type="domain" description="Spore protein YkvP/CgeB glycosyl transferase-like" evidence="2">
    <location>
        <begin position="164"/>
        <end position="317"/>
    </location>
</feature>
<dbReference type="RefSeq" id="WP_071310963.1">
    <property type="nucleotide sequence ID" value="NZ_MLQR01000050.1"/>
</dbReference>
<proteinExistence type="predicted"/>
<keyword evidence="4" id="KW-1185">Reference proteome</keyword>
<name>A0A1S2LDR3_9BACI</name>
<accession>A0A1S2LDR3</accession>
<reference evidence="3 4" key="1">
    <citation type="submission" date="2016-10" db="EMBL/GenBank/DDBJ databases">
        <title>Draft genome sequences of four alkaliphilic bacteria belonging to the Anaerobacillus genus.</title>
        <authorList>
            <person name="Bassil N.M."/>
            <person name="Lloyd J.R."/>
        </authorList>
    </citation>
    <scope>NUCLEOTIDE SEQUENCE [LARGE SCALE GENOMIC DNA]</scope>
    <source>
        <strain evidence="3 4">DSM 18345</strain>
    </source>
</reference>
<protein>
    <submittedName>
        <fullName evidence="3">Uncharacterized protein</fullName>
    </submittedName>
</protein>
<evidence type="ECO:0000259" key="1">
    <source>
        <dbReference type="Pfam" id="PF12996"/>
    </source>
</evidence>
<evidence type="ECO:0000259" key="2">
    <source>
        <dbReference type="Pfam" id="PF13524"/>
    </source>
</evidence>
<organism evidence="3 4">
    <name type="scientific">Anaerobacillus alkalilacustris</name>
    <dbReference type="NCBI Taxonomy" id="393763"/>
    <lineage>
        <taxon>Bacteria</taxon>
        <taxon>Bacillati</taxon>
        <taxon>Bacillota</taxon>
        <taxon>Bacilli</taxon>
        <taxon>Bacillales</taxon>
        <taxon>Bacillaceae</taxon>
        <taxon>Anaerobacillus</taxon>
    </lineage>
</organism>
<dbReference type="Pfam" id="PF13524">
    <property type="entry name" value="Glyco_trans_1_2"/>
    <property type="match status" value="1"/>
</dbReference>
<dbReference type="EMBL" id="MLQR01000050">
    <property type="protein sequence ID" value="OIJ10390.1"/>
    <property type="molecule type" value="Genomic_DNA"/>
</dbReference>
<dbReference type="Proteomes" id="UP000179524">
    <property type="component" value="Unassembled WGS sequence"/>
</dbReference>
<evidence type="ECO:0000313" key="3">
    <source>
        <dbReference type="EMBL" id="OIJ10390.1"/>
    </source>
</evidence>
<feature type="domain" description="Spore protein YkvP N-terminal" evidence="1">
    <location>
        <begin position="16"/>
        <end position="106"/>
    </location>
</feature>
<dbReference type="AlphaFoldDB" id="A0A1S2LDR3"/>
<dbReference type="OrthoDB" id="110463at2"/>
<dbReference type="InterPro" id="IPR024542">
    <property type="entry name" value="YkvP_N"/>
</dbReference>
<sequence length="328" mass="38453">MKILYIPSGFKKIYEYFDQTIMKELASLNHEVKSFNALLGVEKLQTILQIYRPNLVLTMVGMKMRQEMITFLNKQSIPTAIWLTEDPFYIDRTLTFIDNFDYVFTIDTAALEVYHKNGHEHCYYLPLGVNPEIYSPPLTEPQKKYDLCLVGFPYPDRVQLINLLLERTTYSILVVGAKWDQELSHQKNNRRLFIKNTWLKPEVIVSYYHQSKIVLNTHRPYDLKENKNSQLIINKSVNNRTFELACSGSFQLIDNKADLTDHFVEGEEIISFHNNKDFLLKVDYYLSNGKAQNEIVNNARIKALKDHTFNRRLEKLLSVIQVNETNSK</sequence>
<dbReference type="Pfam" id="PF12996">
    <property type="entry name" value="DUF3880"/>
    <property type="match status" value="1"/>
</dbReference>
<gene>
    <name evidence="3" type="ORF">BKP37_17755</name>
</gene>
<dbReference type="InterPro" id="IPR055259">
    <property type="entry name" value="YkvP/CgeB_Glyco_trans-like"/>
</dbReference>